<feature type="domain" description="FAD-dependent urate hydroxylase HpyO/Asp monooxygenase CreE-like FAD/NAD(P)-binding" evidence="1">
    <location>
        <begin position="11"/>
        <end position="172"/>
    </location>
</feature>
<keyword evidence="3" id="KW-1185">Reference proteome</keyword>
<dbReference type="Proteomes" id="UP000323994">
    <property type="component" value="Unassembled WGS sequence"/>
</dbReference>
<dbReference type="PANTHER" id="PTHR40254:SF1">
    <property type="entry name" value="BLR0577 PROTEIN"/>
    <property type="match status" value="1"/>
</dbReference>
<dbReference type="AlphaFoldDB" id="A0A5M8QT37"/>
<dbReference type="PANTHER" id="PTHR40254">
    <property type="entry name" value="BLR0577 PROTEIN"/>
    <property type="match status" value="1"/>
</dbReference>
<name>A0A5M8QT37_9BACT</name>
<dbReference type="SUPFAM" id="SSF51905">
    <property type="entry name" value="FAD/NAD(P)-binding domain"/>
    <property type="match status" value="1"/>
</dbReference>
<dbReference type="RefSeq" id="WP_139013014.1">
    <property type="nucleotide sequence ID" value="NZ_VBSN01000049.1"/>
</dbReference>
<evidence type="ECO:0000259" key="1">
    <source>
        <dbReference type="Pfam" id="PF13454"/>
    </source>
</evidence>
<sequence length="573" mass="64238">MIIEKVKKRIAILGGGPSALFMYKRIVEANRNDLEVHIFESRKALGAGMPYSAEGANEEHVTNVSDSEIPEIVTSVKKWIQTVPDKELAKFNVKKKEFNEMKVLPRLLFGQYLAAQFDLLLENAGNAGMETVVHFESKVVDIADDPACGKVKIELSGKGHQEFDCVIVCTGHNWPVEHEGKISGYFDSPYPPSKLKLKLNHAVALKGSSLTAIDAIRTLARSNGSFHKQDNGRVSYEPAVDSPEFKLVMHSVGGLLPAVRFHLEEPLLSGDSLLSHKEIEENMAENGGFLSLDFLFEKDFKDRFRKKDAKFYNFIKDKNLEEFVESMMAYREHAEPFALFKAEYLEAEQSIKREKSIYWKEMLAVLSFAINYPAKYFSAEDMQRHQKVLMPLISIVIAFVPQSSCEELLALHDAGKLDIIPVEQDSNAVPENKGGVTYHYADESDREQAVYYNTFVNCVGQPHLSFDAFPFKSLVANRTVSPAQIRFKSDEAGSTELKQGNEKVVKDADGAFYLKVPGITINDYFQVVGHDGKANDRVFMMAVPYIGGYNPDYSGLDFCEQASANIAECIFKV</sequence>
<accession>A0A5M8QT37</accession>
<reference evidence="2 3" key="1">
    <citation type="submission" date="2019-05" db="EMBL/GenBank/DDBJ databases">
        <authorList>
            <person name="Qu J.-H."/>
        </authorList>
    </citation>
    <scope>NUCLEOTIDE SEQUENCE [LARGE SCALE GENOMIC DNA]</scope>
    <source>
        <strain evidence="2 3">NS28</strain>
    </source>
</reference>
<dbReference type="Gene3D" id="3.50.50.60">
    <property type="entry name" value="FAD/NAD(P)-binding domain"/>
    <property type="match status" value="1"/>
</dbReference>
<evidence type="ECO:0000313" key="3">
    <source>
        <dbReference type="Proteomes" id="UP000323994"/>
    </source>
</evidence>
<protein>
    <recommendedName>
        <fullName evidence="1">FAD-dependent urate hydroxylase HpyO/Asp monooxygenase CreE-like FAD/NAD(P)-binding domain-containing protein</fullName>
    </recommendedName>
</protein>
<dbReference type="InterPro" id="IPR038732">
    <property type="entry name" value="HpyO/CreE_NAD-binding"/>
</dbReference>
<gene>
    <name evidence="2" type="ORF">FEM33_16010</name>
</gene>
<dbReference type="OrthoDB" id="6309046at2"/>
<dbReference type="Pfam" id="PF13454">
    <property type="entry name" value="NAD_binding_9"/>
    <property type="match status" value="1"/>
</dbReference>
<dbReference type="InterPro" id="IPR036188">
    <property type="entry name" value="FAD/NAD-bd_sf"/>
</dbReference>
<dbReference type="InterPro" id="IPR052189">
    <property type="entry name" value="L-asp_N-monooxygenase_NS-form"/>
</dbReference>
<comment type="caution">
    <text evidence="2">The sequence shown here is derived from an EMBL/GenBank/DDBJ whole genome shotgun (WGS) entry which is preliminary data.</text>
</comment>
<proteinExistence type="predicted"/>
<evidence type="ECO:0000313" key="2">
    <source>
        <dbReference type="EMBL" id="KAA6438210.1"/>
    </source>
</evidence>
<dbReference type="EMBL" id="VBSN01000049">
    <property type="protein sequence ID" value="KAA6438210.1"/>
    <property type="molecule type" value="Genomic_DNA"/>
</dbReference>
<organism evidence="2 3">
    <name type="scientific">Dyadobacter flavalbus</name>
    <dbReference type="NCBI Taxonomy" id="2579942"/>
    <lineage>
        <taxon>Bacteria</taxon>
        <taxon>Pseudomonadati</taxon>
        <taxon>Bacteroidota</taxon>
        <taxon>Cytophagia</taxon>
        <taxon>Cytophagales</taxon>
        <taxon>Spirosomataceae</taxon>
        <taxon>Dyadobacter</taxon>
    </lineage>
</organism>